<organism evidence="2">
    <name type="scientific">Grammatophora oceanica</name>
    <dbReference type="NCBI Taxonomy" id="210454"/>
    <lineage>
        <taxon>Eukaryota</taxon>
        <taxon>Sar</taxon>
        <taxon>Stramenopiles</taxon>
        <taxon>Ochrophyta</taxon>
        <taxon>Bacillariophyta</taxon>
        <taxon>Fragilariophyceae</taxon>
        <taxon>Fragilariophycidae</taxon>
        <taxon>Rhabdonematales</taxon>
        <taxon>Grammatophoraceae</taxon>
        <taxon>Grammatophora</taxon>
    </lineage>
</organism>
<evidence type="ECO:0000313" key="2">
    <source>
        <dbReference type="EMBL" id="CAD9274764.1"/>
    </source>
</evidence>
<reference evidence="2" key="1">
    <citation type="submission" date="2021-01" db="EMBL/GenBank/DDBJ databases">
        <authorList>
            <person name="Corre E."/>
            <person name="Pelletier E."/>
            <person name="Niang G."/>
            <person name="Scheremetjew M."/>
            <person name="Finn R."/>
            <person name="Kale V."/>
            <person name="Holt S."/>
            <person name="Cochrane G."/>
            <person name="Meng A."/>
            <person name="Brown T."/>
            <person name="Cohen L."/>
        </authorList>
    </citation>
    <scope>NUCLEOTIDE SEQUENCE</scope>
    <source>
        <strain evidence="2">CCMP 410</strain>
    </source>
</reference>
<name>A0A6U5H584_9STRA</name>
<protein>
    <submittedName>
        <fullName evidence="2">Uncharacterized protein</fullName>
    </submittedName>
</protein>
<dbReference type="AlphaFoldDB" id="A0A6U5H584"/>
<dbReference type="EMBL" id="HBGK01007056">
    <property type="protein sequence ID" value="CAD9274763.1"/>
    <property type="molecule type" value="Transcribed_RNA"/>
</dbReference>
<sequence>MLGEVVLWPPPKPRLSPRSSLPSPPAFRHHPRMSDLLGHNIIINNIVIQVQLLHGCHRNGNGFKSKEYTVKSTANNVFWSYVRMWRRQAGATTGTNPTISPSGSTIASGGWCGSPRSGQAVTFVIIMEEWCSTTRGYWQATDVTNVAQH</sequence>
<dbReference type="EMBL" id="HBGK01007057">
    <property type="protein sequence ID" value="CAD9274764.1"/>
    <property type="molecule type" value="Transcribed_RNA"/>
</dbReference>
<accession>A0A6U5H584</accession>
<gene>
    <name evidence="1" type="ORF">GOCE00092_LOCUS3671</name>
    <name evidence="2" type="ORF">GOCE00092_LOCUS3672</name>
</gene>
<evidence type="ECO:0000313" key="1">
    <source>
        <dbReference type="EMBL" id="CAD9274763.1"/>
    </source>
</evidence>
<proteinExistence type="predicted"/>